<dbReference type="GO" id="GO:0016301">
    <property type="term" value="F:kinase activity"/>
    <property type="evidence" value="ECO:0007669"/>
    <property type="project" value="InterPro"/>
</dbReference>
<evidence type="ECO:0000313" key="2">
    <source>
        <dbReference type="EMBL" id="PIO74610.1"/>
    </source>
</evidence>
<sequence length="97" mass="11248">MCQHRSKCKRFSFLAAFDFDKLADTISRLEQGSTVTIPRYDYLTSRSDGMLCLEPADVIIVEGILTFYDERIREKFTMKLFVDADADVRLARRGESR</sequence>
<dbReference type="Proteomes" id="UP000230423">
    <property type="component" value="Unassembled WGS sequence"/>
</dbReference>
<dbReference type="GO" id="GO:0005524">
    <property type="term" value="F:ATP binding"/>
    <property type="evidence" value="ECO:0007669"/>
    <property type="project" value="InterPro"/>
</dbReference>
<reference evidence="2 3" key="1">
    <citation type="submission" date="2015-09" db="EMBL/GenBank/DDBJ databases">
        <title>Draft genome of the parasitic nematode Teladorsagia circumcincta isolate WARC Sus (inbred).</title>
        <authorList>
            <person name="Mitreva M."/>
        </authorList>
    </citation>
    <scope>NUCLEOTIDE SEQUENCE [LARGE SCALE GENOMIC DNA]</scope>
    <source>
        <strain evidence="2 3">S</strain>
    </source>
</reference>
<dbReference type="EMBL" id="KZ345248">
    <property type="protein sequence ID" value="PIO74610.1"/>
    <property type="molecule type" value="Genomic_DNA"/>
</dbReference>
<dbReference type="Pfam" id="PF00485">
    <property type="entry name" value="PRK"/>
    <property type="match status" value="1"/>
</dbReference>
<protein>
    <recommendedName>
        <fullName evidence="1">Phosphoribulokinase/uridine kinase domain-containing protein</fullName>
    </recommendedName>
</protein>
<organism evidence="2 3">
    <name type="scientific">Teladorsagia circumcincta</name>
    <name type="common">Brown stomach worm</name>
    <name type="synonym">Ostertagia circumcincta</name>
    <dbReference type="NCBI Taxonomy" id="45464"/>
    <lineage>
        <taxon>Eukaryota</taxon>
        <taxon>Metazoa</taxon>
        <taxon>Ecdysozoa</taxon>
        <taxon>Nematoda</taxon>
        <taxon>Chromadorea</taxon>
        <taxon>Rhabditida</taxon>
        <taxon>Rhabditina</taxon>
        <taxon>Rhabditomorpha</taxon>
        <taxon>Strongyloidea</taxon>
        <taxon>Trichostrongylidae</taxon>
        <taxon>Teladorsagia</taxon>
    </lineage>
</organism>
<dbReference type="PANTHER" id="PTHR10285">
    <property type="entry name" value="URIDINE KINASE"/>
    <property type="match status" value="1"/>
</dbReference>
<gene>
    <name evidence="2" type="ORF">TELCIR_03376</name>
</gene>
<dbReference type="Gene3D" id="3.40.50.300">
    <property type="entry name" value="P-loop containing nucleotide triphosphate hydrolases"/>
    <property type="match status" value="1"/>
</dbReference>
<keyword evidence="3" id="KW-1185">Reference proteome</keyword>
<accession>A0A2G9UYN7</accession>
<dbReference type="AlphaFoldDB" id="A0A2G9UYN7"/>
<dbReference type="OrthoDB" id="10257085at2759"/>
<dbReference type="SUPFAM" id="SSF52540">
    <property type="entry name" value="P-loop containing nucleoside triphosphate hydrolases"/>
    <property type="match status" value="1"/>
</dbReference>
<evidence type="ECO:0000313" key="3">
    <source>
        <dbReference type="Proteomes" id="UP000230423"/>
    </source>
</evidence>
<dbReference type="InterPro" id="IPR027417">
    <property type="entry name" value="P-loop_NTPase"/>
</dbReference>
<name>A0A2G9UYN7_TELCI</name>
<feature type="domain" description="Phosphoribulokinase/uridine kinase" evidence="1">
    <location>
        <begin position="7"/>
        <end position="93"/>
    </location>
</feature>
<proteinExistence type="predicted"/>
<evidence type="ECO:0000259" key="1">
    <source>
        <dbReference type="Pfam" id="PF00485"/>
    </source>
</evidence>
<dbReference type="InterPro" id="IPR006083">
    <property type="entry name" value="PRK/URK"/>
</dbReference>